<reference evidence="2" key="1">
    <citation type="journal article" date="2017" name="Genome Biol.">
        <title>Comparative genomics reveals high biological diversity and specific adaptations in the industrially and medically important fungal genus Aspergillus.</title>
        <authorList>
            <person name="de Vries R.P."/>
            <person name="Riley R."/>
            <person name="Wiebenga A."/>
            <person name="Aguilar-Osorio G."/>
            <person name="Amillis S."/>
            <person name="Uchima C.A."/>
            <person name="Anderluh G."/>
            <person name="Asadollahi M."/>
            <person name="Askin M."/>
            <person name="Barry K."/>
            <person name="Battaglia E."/>
            <person name="Bayram O."/>
            <person name="Benocci T."/>
            <person name="Braus-Stromeyer S.A."/>
            <person name="Caldana C."/>
            <person name="Canovas D."/>
            <person name="Cerqueira G.C."/>
            <person name="Chen F."/>
            <person name="Chen W."/>
            <person name="Choi C."/>
            <person name="Clum A."/>
            <person name="Dos Santos R.A."/>
            <person name="Damasio A.R."/>
            <person name="Diallinas G."/>
            <person name="Emri T."/>
            <person name="Fekete E."/>
            <person name="Flipphi M."/>
            <person name="Freyberg S."/>
            <person name="Gallo A."/>
            <person name="Gournas C."/>
            <person name="Habgood R."/>
            <person name="Hainaut M."/>
            <person name="Harispe M.L."/>
            <person name="Henrissat B."/>
            <person name="Hilden K.S."/>
            <person name="Hope R."/>
            <person name="Hossain A."/>
            <person name="Karabika E."/>
            <person name="Karaffa L."/>
            <person name="Karanyi Z."/>
            <person name="Krasevec N."/>
            <person name="Kuo A."/>
            <person name="Kusch H."/>
            <person name="LaButti K."/>
            <person name="Lagendijk E.L."/>
            <person name="Lapidus A."/>
            <person name="Levasseur A."/>
            <person name="Lindquist E."/>
            <person name="Lipzen A."/>
            <person name="Logrieco A.F."/>
            <person name="MacCabe A."/>
            <person name="Maekelae M.R."/>
            <person name="Malavazi I."/>
            <person name="Melin P."/>
            <person name="Meyer V."/>
            <person name="Mielnichuk N."/>
            <person name="Miskei M."/>
            <person name="Molnar A.P."/>
            <person name="Mule G."/>
            <person name="Ngan C.Y."/>
            <person name="Orejas M."/>
            <person name="Orosz E."/>
            <person name="Ouedraogo J.P."/>
            <person name="Overkamp K.M."/>
            <person name="Park H.-S."/>
            <person name="Perrone G."/>
            <person name="Piumi F."/>
            <person name="Punt P.J."/>
            <person name="Ram A.F."/>
            <person name="Ramon A."/>
            <person name="Rauscher S."/>
            <person name="Record E."/>
            <person name="Riano-Pachon D.M."/>
            <person name="Robert V."/>
            <person name="Roehrig J."/>
            <person name="Ruller R."/>
            <person name="Salamov A."/>
            <person name="Salih N.S."/>
            <person name="Samson R.A."/>
            <person name="Sandor E."/>
            <person name="Sanguinetti M."/>
            <person name="Schuetze T."/>
            <person name="Sepcic K."/>
            <person name="Shelest E."/>
            <person name="Sherlock G."/>
            <person name="Sophianopoulou V."/>
            <person name="Squina F.M."/>
            <person name="Sun H."/>
            <person name="Susca A."/>
            <person name="Todd R.B."/>
            <person name="Tsang A."/>
            <person name="Unkles S.E."/>
            <person name="van de Wiele N."/>
            <person name="van Rossen-Uffink D."/>
            <person name="Oliveira J.V."/>
            <person name="Vesth T.C."/>
            <person name="Visser J."/>
            <person name="Yu J.-H."/>
            <person name="Zhou M."/>
            <person name="Andersen M.R."/>
            <person name="Archer D.B."/>
            <person name="Baker S.E."/>
            <person name="Benoit I."/>
            <person name="Brakhage A.A."/>
            <person name="Braus G.H."/>
            <person name="Fischer R."/>
            <person name="Frisvad J.C."/>
            <person name="Goldman G.H."/>
            <person name="Houbraken J."/>
            <person name="Oakley B."/>
            <person name="Pocsi I."/>
            <person name="Scazzocchio C."/>
            <person name="Seiboth B."/>
            <person name="vanKuyk P.A."/>
            <person name="Wortman J."/>
            <person name="Dyer P.S."/>
            <person name="Grigoriev I.V."/>
        </authorList>
    </citation>
    <scope>NUCLEOTIDE SEQUENCE [LARGE SCALE GENOMIC DNA]</scope>
    <source>
        <strain evidence="2">CBS 583.65</strain>
    </source>
</reference>
<feature type="non-terminal residue" evidence="1">
    <location>
        <position position="1"/>
    </location>
</feature>
<dbReference type="EMBL" id="KV878126">
    <property type="protein sequence ID" value="OJI98470.1"/>
    <property type="molecule type" value="Genomic_DNA"/>
</dbReference>
<sequence length="333" mass="36432">ILNMADPPNPSFRLLSESELNQDDPYDFELHDENVARNVNVANTFSLMRAVVELKVLQATKYMVHISRANSLSASGRKSTIHRAIDRRERRIADIVYSMTNDDFEEGFCEVASQVHLPPQTLPQRILSPSEILEALETAEEAASEDEVVLQGPSSPASSVRIQNTNTSVNEDATVIDEVNENVRNGVEGVEGVDGEGTRVPSDLSSFLPTPGSGSVYSSLERSLSASNVHSVASGPRQCQIVSAAQYTKIVSEREPQFSVVSQPYSIDSLVADSARIDRSALEMNAHRQLKSADSFPGEFPISEGLEYSSLATAKHHSRMPSIRTSVRPFSDL</sequence>
<proteinExistence type="predicted"/>
<dbReference type="OrthoDB" id="4326871at2759"/>
<gene>
    <name evidence="1" type="ORF">ASPVEDRAFT_125925</name>
</gene>
<dbReference type="AlphaFoldDB" id="A0A1L9PAB3"/>
<dbReference type="RefSeq" id="XP_040664233.1">
    <property type="nucleotide sequence ID" value="XM_040806310.1"/>
</dbReference>
<accession>A0A1L9PAB3</accession>
<organism evidence="1 2">
    <name type="scientific">Aspergillus versicolor CBS 583.65</name>
    <dbReference type="NCBI Taxonomy" id="1036611"/>
    <lineage>
        <taxon>Eukaryota</taxon>
        <taxon>Fungi</taxon>
        <taxon>Dikarya</taxon>
        <taxon>Ascomycota</taxon>
        <taxon>Pezizomycotina</taxon>
        <taxon>Eurotiomycetes</taxon>
        <taxon>Eurotiomycetidae</taxon>
        <taxon>Eurotiales</taxon>
        <taxon>Aspergillaceae</taxon>
        <taxon>Aspergillus</taxon>
        <taxon>Aspergillus subgen. Nidulantes</taxon>
    </lineage>
</organism>
<name>A0A1L9PAB3_ASPVE</name>
<dbReference type="Proteomes" id="UP000184073">
    <property type="component" value="Unassembled WGS sequence"/>
</dbReference>
<dbReference type="GeneID" id="63721821"/>
<protein>
    <submittedName>
        <fullName evidence="1">Uncharacterized protein</fullName>
    </submittedName>
</protein>
<evidence type="ECO:0000313" key="1">
    <source>
        <dbReference type="EMBL" id="OJI98470.1"/>
    </source>
</evidence>
<keyword evidence="2" id="KW-1185">Reference proteome</keyword>
<evidence type="ECO:0000313" key="2">
    <source>
        <dbReference type="Proteomes" id="UP000184073"/>
    </source>
</evidence>
<dbReference type="VEuPathDB" id="FungiDB:ASPVEDRAFT_125925"/>